<proteinExistence type="predicted"/>
<gene>
    <name evidence="1" type="ORF">S03H2_33856</name>
</gene>
<dbReference type="AlphaFoldDB" id="X1FZX9"/>
<protein>
    <submittedName>
        <fullName evidence="1">Uncharacterized protein</fullName>
    </submittedName>
</protein>
<organism evidence="1">
    <name type="scientific">marine sediment metagenome</name>
    <dbReference type="NCBI Taxonomy" id="412755"/>
    <lineage>
        <taxon>unclassified sequences</taxon>
        <taxon>metagenomes</taxon>
        <taxon>ecological metagenomes</taxon>
    </lineage>
</organism>
<evidence type="ECO:0000313" key="1">
    <source>
        <dbReference type="EMBL" id="GAH51211.1"/>
    </source>
</evidence>
<reference evidence="1" key="1">
    <citation type="journal article" date="2014" name="Front. Microbiol.">
        <title>High frequency of phylogenetically diverse reductive dehalogenase-homologous genes in deep subseafloor sedimentary metagenomes.</title>
        <authorList>
            <person name="Kawai M."/>
            <person name="Futagami T."/>
            <person name="Toyoda A."/>
            <person name="Takaki Y."/>
            <person name="Nishi S."/>
            <person name="Hori S."/>
            <person name="Arai W."/>
            <person name="Tsubouchi T."/>
            <person name="Morono Y."/>
            <person name="Uchiyama I."/>
            <person name="Ito T."/>
            <person name="Fujiyama A."/>
            <person name="Inagaki F."/>
            <person name="Takami H."/>
        </authorList>
    </citation>
    <scope>NUCLEOTIDE SEQUENCE</scope>
    <source>
        <strain evidence="1">Expedition CK06-06</strain>
    </source>
</reference>
<accession>X1FZX9</accession>
<dbReference type="EMBL" id="BARU01020633">
    <property type="protein sequence ID" value="GAH51211.1"/>
    <property type="molecule type" value="Genomic_DNA"/>
</dbReference>
<name>X1FZX9_9ZZZZ</name>
<comment type="caution">
    <text evidence="1">The sequence shown here is derived from an EMBL/GenBank/DDBJ whole genome shotgun (WGS) entry which is preliminary data.</text>
</comment>
<sequence length="50" mass="6188">MKTIQVKEATWKKLQMVRLKLRIKTLDQVIVRHFNLVKQYKLEKEMEMIE</sequence>